<keyword evidence="12" id="KW-1185">Reference proteome</keyword>
<dbReference type="SMART" id="SM00729">
    <property type="entry name" value="Elp3"/>
    <property type="match status" value="1"/>
</dbReference>
<evidence type="ECO:0000256" key="8">
    <source>
        <dbReference type="ARBA" id="ARBA00023186"/>
    </source>
</evidence>
<dbReference type="CDD" id="cd01335">
    <property type="entry name" value="Radical_SAM"/>
    <property type="match status" value="1"/>
</dbReference>
<keyword evidence="8 9" id="KW-0143">Chaperone</keyword>
<dbReference type="Pfam" id="PF06969">
    <property type="entry name" value="HemN_C"/>
    <property type="match status" value="1"/>
</dbReference>
<dbReference type="InterPro" id="IPR034505">
    <property type="entry name" value="Coproporphyrinogen-III_oxidase"/>
</dbReference>
<keyword evidence="4 9" id="KW-0949">S-adenosyl-L-methionine</keyword>
<dbReference type="InterPro" id="IPR058240">
    <property type="entry name" value="rSAM_sf"/>
</dbReference>
<proteinExistence type="inferred from homology"/>
<organism evidence="11 12">
    <name type="scientific">Catonella morbi ATCC 51271</name>
    <dbReference type="NCBI Taxonomy" id="592026"/>
    <lineage>
        <taxon>Bacteria</taxon>
        <taxon>Bacillati</taxon>
        <taxon>Bacillota</taxon>
        <taxon>Clostridia</taxon>
        <taxon>Lachnospirales</taxon>
        <taxon>Lachnospiraceae</taxon>
        <taxon>Catonella</taxon>
    </lineage>
</organism>
<dbReference type="Gene3D" id="3.20.20.70">
    <property type="entry name" value="Aldolase class I"/>
    <property type="match status" value="1"/>
</dbReference>
<name>V2Y690_9FIRM</name>
<dbReference type="EMBL" id="ACIL03000003">
    <property type="protein sequence ID" value="ESL04473.1"/>
    <property type="molecule type" value="Genomic_DNA"/>
</dbReference>
<dbReference type="GO" id="GO:0005737">
    <property type="term" value="C:cytoplasm"/>
    <property type="evidence" value="ECO:0007669"/>
    <property type="project" value="UniProtKB-SubCell"/>
</dbReference>
<sequence>MKRLGIYVHIPFCARKCNYCDFYSLASGEDEKKNYIEALKREIKEVSKKVSTDYEVYTIYFGGGTPSIIKADYIREILDVIRSYFKLYKDDFYPEITIECNPKTVDTEKLSIYSEAGINRVSLGLQSTDNDELKLLGRIHTYEDFLESYEMVRKSGFKNVNIDLMSAIPNQKIKTYEKSLNEIIRLNPEHISSYSLIIEEGTPFFKKYSENAPHFKDLPSEDEDREMYALTSEKLGKAGYERYEISNYAKPGFYSRHNTSYWERVPYLGFGVGASSFFEDERYKNRANFKEYIKKAGIEDIREEITKLTLNDTMTEFMFLGLRKTAGISKSEFKKIFTFTVENVFGKMIEKHIKNGLLLNDGEFLKLSERGLDISNYVISYFLLD</sequence>
<dbReference type="SFLD" id="SFLDS00029">
    <property type="entry name" value="Radical_SAM"/>
    <property type="match status" value="1"/>
</dbReference>
<keyword evidence="3 9" id="KW-0349">Heme</keyword>
<feature type="domain" description="Radical SAM core" evidence="10">
    <location>
        <begin position="1"/>
        <end position="241"/>
    </location>
</feature>
<evidence type="ECO:0000313" key="12">
    <source>
        <dbReference type="Proteomes" id="UP000018227"/>
    </source>
</evidence>
<dbReference type="HOGENOM" id="CLU_027579_1_1_9"/>
<dbReference type="InterPro" id="IPR004559">
    <property type="entry name" value="HemW-like"/>
</dbReference>
<evidence type="ECO:0000256" key="3">
    <source>
        <dbReference type="ARBA" id="ARBA00022617"/>
    </source>
</evidence>
<dbReference type="SFLD" id="SFLDF00562">
    <property type="entry name" value="HemN-like__clustered_with_heat"/>
    <property type="match status" value="1"/>
</dbReference>
<reference evidence="11 12" key="1">
    <citation type="submission" date="2013-06" db="EMBL/GenBank/DDBJ databases">
        <authorList>
            <person name="Weinstock G."/>
            <person name="Sodergren E."/>
            <person name="Clifton S."/>
            <person name="Fulton L."/>
            <person name="Fulton B."/>
            <person name="Courtney L."/>
            <person name="Fronick C."/>
            <person name="Harrison M."/>
            <person name="Strong C."/>
            <person name="Farmer C."/>
            <person name="Delahaunty K."/>
            <person name="Markovic C."/>
            <person name="Hall O."/>
            <person name="Minx P."/>
            <person name="Tomlinson C."/>
            <person name="Mitreva M."/>
            <person name="Nelson J."/>
            <person name="Hou S."/>
            <person name="Wollam A."/>
            <person name="Pepin K.H."/>
            <person name="Johnson M."/>
            <person name="Bhonagiri V."/>
            <person name="Nash W.E."/>
            <person name="Warren W."/>
            <person name="Chinwalla A."/>
            <person name="Mardis E.R."/>
            <person name="Wilson R.K."/>
        </authorList>
    </citation>
    <scope>NUCLEOTIDE SEQUENCE [LARGE SCALE GENOMIC DNA]</scope>
    <source>
        <strain evidence="11 12">ATCC 51271</strain>
    </source>
</reference>
<dbReference type="SFLD" id="SFLDG01082">
    <property type="entry name" value="B12-binding_domain_containing"/>
    <property type="match status" value="1"/>
</dbReference>
<evidence type="ECO:0000256" key="9">
    <source>
        <dbReference type="RuleBase" id="RU364116"/>
    </source>
</evidence>
<evidence type="ECO:0000259" key="10">
    <source>
        <dbReference type="PROSITE" id="PS51918"/>
    </source>
</evidence>
<dbReference type="InterPro" id="IPR013785">
    <property type="entry name" value="Aldolase_TIM"/>
</dbReference>
<dbReference type="InterPro" id="IPR006638">
    <property type="entry name" value="Elp3/MiaA/NifB-like_rSAM"/>
</dbReference>
<dbReference type="AlphaFoldDB" id="V2Y690"/>
<dbReference type="SUPFAM" id="SSF102114">
    <property type="entry name" value="Radical SAM enzymes"/>
    <property type="match status" value="1"/>
</dbReference>
<evidence type="ECO:0000256" key="5">
    <source>
        <dbReference type="ARBA" id="ARBA00022723"/>
    </source>
</evidence>
<dbReference type="Proteomes" id="UP000018227">
    <property type="component" value="Unassembled WGS sequence"/>
</dbReference>
<dbReference type="SFLD" id="SFLDG01065">
    <property type="entry name" value="anaerobic_coproporphyrinogen-I"/>
    <property type="match status" value="1"/>
</dbReference>
<dbReference type="NCBIfam" id="TIGR00539">
    <property type="entry name" value="hemN_rel"/>
    <property type="match status" value="1"/>
</dbReference>
<dbReference type="GO" id="GO:0046872">
    <property type="term" value="F:metal ion binding"/>
    <property type="evidence" value="ECO:0007669"/>
    <property type="project" value="UniProtKB-UniRule"/>
</dbReference>
<dbReference type="Pfam" id="PF04055">
    <property type="entry name" value="Radical_SAM"/>
    <property type="match status" value="1"/>
</dbReference>
<protein>
    <recommendedName>
        <fullName evidence="2 9">Heme chaperone HemW</fullName>
    </recommendedName>
</protein>
<comment type="subcellular location">
    <subcellularLocation>
        <location evidence="9">Cytoplasm</location>
    </subcellularLocation>
</comment>
<keyword evidence="6 9" id="KW-0408">Iron</keyword>
<dbReference type="GO" id="GO:0051539">
    <property type="term" value="F:4 iron, 4 sulfur cluster binding"/>
    <property type="evidence" value="ECO:0007669"/>
    <property type="project" value="UniProtKB-UniRule"/>
</dbReference>
<dbReference type="PROSITE" id="PS51918">
    <property type="entry name" value="RADICAL_SAM"/>
    <property type="match status" value="1"/>
</dbReference>
<gene>
    <name evidence="11" type="ORF">GCWU0000282_000187</name>
</gene>
<keyword evidence="5 9" id="KW-0479">Metal-binding</keyword>
<dbReference type="STRING" id="592026.GCWU0000282_000187"/>
<evidence type="ECO:0000313" key="11">
    <source>
        <dbReference type="EMBL" id="ESL04473.1"/>
    </source>
</evidence>
<keyword evidence="9" id="KW-0963">Cytoplasm</keyword>
<keyword evidence="9" id="KW-0004">4Fe-4S</keyword>
<comment type="similarity">
    <text evidence="1">Belongs to the anaerobic coproporphyrinogen-III oxidase family. HemW subfamily.</text>
</comment>
<comment type="function">
    <text evidence="9">Probably acts as a heme chaperone, transferring heme to an unknown acceptor. Binds one molecule of heme per monomer, possibly covalently. Binds 1 [4Fe-4S] cluster. The cluster is coordinated with 3 cysteines and an exchangeable S-adenosyl-L-methionine.</text>
</comment>
<dbReference type="PANTHER" id="PTHR13932">
    <property type="entry name" value="COPROPORPHYRINIGEN III OXIDASE"/>
    <property type="match status" value="1"/>
</dbReference>
<dbReference type="PANTHER" id="PTHR13932:SF5">
    <property type="entry name" value="RADICAL S-ADENOSYL METHIONINE DOMAIN-CONTAINING PROTEIN 1, MITOCHONDRIAL"/>
    <property type="match status" value="1"/>
</dbReference>
<accession>V2Y690</accession>
<keyword evidence="7 9" id="KW-0411">Iron-sulfur</keyword>
<evidence type="ECO:0000256" key="6">
    <source>
        <dbReference type="ARBA" id="ARBA00023004"/>
    </source>
</evidence>
<comment type="caution">
    <text evidence="11">The sequence shown here is derived from an EMBL/GenBank/DDBJ whole genome shotgun (WGS) entry which is preliminary data.</text>
</comment>
<evidence type="ECO:0000256" key="7">
    <source>
        <dbReference type="ARBA" id="ARBA00023014"/>
    </source>
</evidence>
<dbReference type="InterPro" id="IPR007197">
    <property type="entry name" value="rSAM"/>
</dbReference>
<dbReference type="InterPro" id="IPR010723">
    <property type="entry name" value="HemN_C"/>
</dbReference>
<dbReference type="GO" id="GO:0004109">
    <property type="term" value="F:coproporphyrinogen oxidase activity"/>
    <property type="evidence" value="ECO:0007669"/>
    <property type="project" value="InterPro"/>
</dbReference>
<dbReference type="RefSeq" id="WP_023353091.1">
    <property type="nucleotide sequence ID" value="NZ_KI535366.1"/>
</dbReference>
<dbReference type="SFLD" id="SFLDF00288">
    <property type="entry name" value="HemN-like__clustered_with_nucl"/>
    <property type="match status" value="1"/>
</dbReference>
<dbReference type="eggNOG" id="COG0635">
    <property type="taxonomic scope" value="Bacteria"/>
</dbReference>
<evidence type="ECO:0000256" key="4">
    <source>
        <dbReference type="ARBA" id="ARBA00022691"/>
    </source>
</evidence>
<dbReference type="OrthoDB" id="9808022at2"/>
<evidence type="ECO:0000256" key="1">
    <source>
        <dbReference type="ARBA" id="ARBA00006100"/>
    </source>
</evidence>
<evidence type="ECO:0000256" key="2">
    <source>
        <dbReference type="ARBA" id="ARBA00017228"/>
    </source>
</evidence>
<dbReference type="GO" id="GO:0006779">
    <property type="term" value="P:porphyrin-containing compound biosynthetic process"/>
    <property type="evidence" value="ECO:0007669"/>
    <property type="project" value="InterPro"/>
</dbReference>